<protein>
    <submittedName>
        <fullName evidence="2">Uncharacterized protein</fullName>
    </submittedName>
</protein>
<proteinExistence type="predicted"/>
<dbReference type="Proteomes" id="UP000075882">
    <property type="component" value="Unassembled WGS sequence"/>
</dbReference>
<evidence type="ECO:0000313" key="2">
    <source>
        <dbReference type="EnsemblMetazoa" id="ACOM033625-PA.1"/>
    </source>
</evidence>
<feature type="region of interest" description="Disordered" evidence="1">
    <location>
        <begin position="1"/>
        <end position="72"/>
    </location>
</feature>
<evidence type="ECO:0000256" key="1">
    <source>
        <dbReference type="SAM" id="MobiDB-lite"/>
    </source>
</evidence>
<organism evidence="2">
    <name type="scientific">Anopheles coluzzii</name>
    <name type="common">African malaria mosquito</name>
    <dbReference type="NCBI Taxonomy" id="1518534"/>
    <lineage>
        <taxon>Eukaryota</taxon>
        <taxon>Metazoa</taxon>
        <taxon>Ecdysozoa</taxon>
        <taxon>Arthropoda</taxon>
        <taxon>Hexapoda</taxon>
        <taxon>Insecta</taxon>
        <taxon>Pterygota</taxon>
        <taxon>Neoptera</taxon>
        <taxon>Endopterygota</taxon>
        <taxon>Diptera</taxon>
        <taxon>Nematocera</taxon>
        <taxon>Culicoidea</taxon>
        <taxon>Culicidae</taxon>
        <taxon>Anophelinae</taxon>
        <taxon>Anopheles</taxon>
    </lineage>
</organism>
<feature type="compositionally biased region" description="Polar residues" evidence="1">
    <location>
        <begin position="1"/>
        <end position="10"/>
    </location>
</feature>
<feature type="compositionally biased region" description="Pro residues" evidence="1">
    <location>
        <begin position="20"/>
        <end position="29"/>
    </location>
</feature>
<sequence>MRITRASGTASEAIGRPSLSSPPPTPAPSAPLDATLAPGAPRTSSSVGVGMLSDRSDRARPSPIATLLPPALPPLPPLMLPPPLALPPVEEDRLRGAGPRSSSVWKMSTDANSTSRRHYYNYYYYYYYYNHYLLLPSVGASSHGCSGHDRADGRWAKGRGADRVLDGWGALAGRDRAPRASSKGR</sequence>
<accession>A0A8W7PKY2</accession>
<dbReference type="EnsemblMetazoa" id="ACOM033625-RA">
    <property type="protein sequence ID" value="ACOM033625-PA.1"/>
    <property type="gene ID" value="ACOM033625"/>
</dbReference>
<reference evidence="2" key="1">
    <citation type="submission" date="2022-08" db="UniProtKB">
        <authorList>
            <consortium name="EnsemblMetazoa"/>
        </authorList>
    </citation>
    <scope>IDENTIFICATION</scope>
</reference>
<name>A0A8W7PKY2_ANOCL</name>
<dbReference type="AlphaFoldDB" id="A0A8W7PKY2"/>